<proteinExistence type="predicted"/>
<dbReference type="EMBL" id="VSRL01000088">
    <property type="protein sequence ID" value="NKE59579.1"/>
    <property type="molecule type" value="Genomic_DNA"/>
</dbReference>
<feature type="binding site" evidence="3">
    <location>
        <position position="214"/>
    </location>
    <ligand>
        <name>Zn(2+)</name>
        <dbReference type="ChEBI" id="CHEBI:29105"/>
    </ligand>
</feature>
<evidence type="ECO:0000259" key="4">
    <source>
        <dbReference type="PROSITE" id="PS50970"/>
    </source>
</evidence>
<evidence type="ECO:0000256" key="3">
    <source>
        <dbReference type="PROSITE-ProRule" id="PRU00333"/>
    </source>
</evidence>
<protein>
    <submittedName>
        <fullName evidence="5">Homocysteine S-methyltransferase</fullName>
    </submittedName>
</protein>
<dbReference type="Gene3D" id="3.20.20.330">
    <property type="entry name" value="Homocysteine-binding-like domain"/>
    <property type="match status" value="1"/>
</dbReference>
<dbReference type="InterPro" id="IPR003726">
    <property type="entry name" value="HCY_dom"/>
</dbReference>
<gene>
    <name evidence="5" type="ORF">FXN61_23325</name>
</gene>
<sequence length="303" mass="32400">MERLRRVVTDGGLETDLIYHHGVDLPYFAAFPLVETVEGRELLTAYYDDYAAIAEWAGASLMLESPTWRASGDWGALLGYSAAALARANEAAITMLAGLRDRYAVPEILIGGSIGPRGDGYRPDYVANPDAAADYHRPQLEAFARAGADLATAYTMTHVEEAIGIVRAARDTGIPVAISFTVETDGRLPSGDLLGHAISAVDAAAPPDHYLINCAHPTHVEAALAEPGPWRDRIEGLRCNASTKSHAELDEATELDDGDPAQLASDQDRLRPQLPNLSIIGGCCGTDARHVASLWHAARPTPV</sequence>
<dbReference type="InterPro" id="IPR036589">
    <property type="entry name" value="HCY_dom_sf"/>
</dbReference>
<evidence type="ECO:0000313" key="5">
    <source>
        <dbReference type="EMBL" id="NKE59579.1"/>
    </source>
</evidence>
<dbReference type="PANTHER" id="PTHR11103">
    <property type="entry name" value="SLR1189 PROTEIN"/>
    <property type="match status" value="1"/>
</dbReference>
<keyword evidence="3" id="KW-0862">Zinc</keyword>
<organism evidence="5 6">
    <name type="scientific">Lentzea indica</name>
    <dbReference type="NCBI Taxonomy" id="2604800"/>
    <lineage>
        <taxon>Bacteria</taxon>
        <taxon>Bacillati</taxon>
        <taxon>Actinomycetota</taxon>
        <taxon>Actinomycetes</taxon>
        <taxon>Pseudonocardiales</taxon>
        <taxon>Pseudonocardiaceae</taxon>
        <taxon>Lentzea</taxon>
    </lineage>
</organism>
<reference evidence="5 6" key="1">
    <citation type="submission" date="2019-08" db="EMBL/GenBank/DDBJ databases">
        <title>Lentzea from Indian Himalayas.</title>
        <authorList>
            <person name="Mandal S."/>
            <person name="Mallick Gupta A."/>
            <person name="Maiti P.K."/>
            <person name="Sarkar J."/>
            <person name="Mandal S."/>
        </authorList>
    </citation>
    <scope>NUCLEOTIDE SEQUENCE [LARGE SCALE GENOMIC DNA]</scope>
    <source>
        <strain evidence="5 6">PSKA42</strain>
    </source>
</reference>
<name>A0ABX1FKQ0_9PSEU</name>
<keyword evidence="6" id="KW-1185">Reference proteome</keyword>
<dbReference type="PANTHER" id="PTHR11103:SF18">
    <property type="entry name" value="SLR1189 PROTEIN"/>
    <property type="match status" value="1"/>
</dbReference>
<comment type="caution">
    <text evidence="5">The sequence shown here is derived from an EMBL/GenBank/DDBJ whole genome shotgun (WGS) entry which is preliminary data.</text>
</comment>
<evidence type="ECO:0000256" key="2">
    <source>
        <dbReference type="ARBA" id="ARBA00022679"/>
    </source>
</evidence>
<evidence type="ECO:0000313" key="6">
    <source>
        <dbReference type="Proteomes" id="UP001515943"/>
    </source>
</evidence>
<evidence type="ECO:0000256" key="1">
    <source>
        <dbReference type="ARBA" id="ARBA00022603"/>
    </source>
</evidence>
<dbReference type="Proteomes" id="UP001515943">
    <property type="component" value="Unassembled WGS sequence"/>
</dbReference>
<feature type="binding site" evidence="3">
    <location>
        <position position="283"/>
    </location>
    <ligand>
        <name>Zn(2+)</name>
        <dbReference type="ChEBI" id="CHEBI:29105"/>
    </ligand>
</feature>
<keyword evidence="3" id="KW-0479">Metal-binding</keyword>
<feature type="binding site" evidence="3">
    <location>
        <position position="284"/>
    </location>
    <ligand>
        <name>Zn(2+)</name>
        <dbReference type="ChEBI" id="CHEBI:29105"/>
    </ligand>
</feature>
<keyword evidence="1 3" id="KW-0489">Methyltransferase</keyword>
<feature type="domain" description="Hcy-binding" evidence="4">
    <location>
        <begin position="1"/>
        <end position="298"/>
    </location>
</feature>
<accession>A0ABX1FKQ0</accession>
<dbReference type="SUPFAM" id="SSF82282">
    <property type="entry name" value="Homocysteine S-methyltransferase"/>
    <property type="match status" value="1"/>
</dbReference>
<dbReference type="PROSITE" id="PS50970">
    <property type="entry name" value="HCY"/>
    <property type="match status" value="1"/>
</dbReference>
<comment type="cofactor">
    <cofactor evidence="3">
        <name>Zn(2+)</name>
        <dbReference type="ChEBI" id="CHEBI:29105"/>
    </cofactor>
</comment>
<dbReference type="RefSeq" id="WP_167976238.1">
    <property type="nucleotide sequence ID" value="NZ_VSRL01000088.1"/>
</dbReference>
<keyword evidence="2 3" id="KW-0808">Transferase</keyword>
<dbReference type="Pfam" id="PF02574">
    <property type="entry name" value="S-methyl_trans"/>
    <property type="match status" value="1"/>
</dbReference>